<dbReference type="EMBL" id="JAPDNT010000003">
    <property type="protein sequence ID" value="MCW3474235.1"/>
    <property type="molecule type" value="Genomic_DNA"/>
</dbReference>
<evidence type="ECO:0000256" key="2">
    <source>
        <dbReference type="SAM" id="SignalP"/>
    </source>
</evidence>
<sequence>MSDTGSMRRRTFLGAAGLGAAALASRRAVAAERVVVGTWGGDYGDLLAKNVDEPIAGKLGLEVLHQTADASPRKAKLIAERAARRGTLDVALLSDVDMYEVSRHGLLDTLDMGRIANAPHIVASLARPYAIPQIYSGQVILYNPDKVNPAPRSYADLWDPKYRGRVGFSDLLYSQITSVAALVGGGSMSDYGPAKKALLDLKALGAKVYPSNETLAVALKGEEVWLTVMWLARGYQWRRSGINLRHAEPAEGVTPILYQGAIPKNAQNKAQAYAYLNAMLDPRAQAGFAARMGYVPTVTNATLPDDLAAQIALTPEQQARFRLPDYEYVAQHAAEIFDFWNRQFKA</sequence>
<dbReference type="GO" id="GO:0030975">
    <property type="term" value="F:thiamine binding"/>
    <property type="evidence" value="ECO:0007669"/>
    <property type="project" value="TreeGrafter"/>
</dbReference>
<dbReference type="PANTHER" id="PTHR30006:SF2">
    <property type="entry name" value="ABC TRANSPORTER SUBSTRATE-BINDING PROTEIN"/>
    <property type="match status" value="1"/>
</dbReference>
<dbReference type="Pfam" id="PF13416">
    <property type="entry name" value="SBP_bac_8"/>
    <property type="match status" value="1"/>
</dbReference>
<dbReference type="InterPro" id="IPR006059">
    <property type="entry name" value="SBP"/>
</dbReference>
<dbReference type="SUPFAM" id="SSF53850">
    <property type="entry name" value="Periplasmic binding protein-like II"/>
    <property type="match status" value="1"/>
</dbReference>
<dbReference type="PANTHER" id="PTHR30006">
    <property type="entry name" value="THIAMINE-BINDING PERIPLASMIC PROTEIN-RELATED"/>
    <property type="match status" value="1"/>
</dbReference>
<protein>
    <submittedName>
        <fullName evidence="3">Extracellular solute-binding protein</fullName>
    </submittedName>
</protein>
<evidence type="ECO:0000313" key="4">
    <source>
        <dbReference type="Proteomes" id="UP001165679"/>
    </source>
</evidence>
<comment type="caution">
    <text evidence="3">The sequence shown here is derived from an EMBL/GenBank/DDBJ whole genome shotgun (WGS) entry which is preliminary data.</text>
</comment>
<evidence type="ECO:0000313" key="3">
    <source>
        <dbReference type="EMBL" id="MCW3474235.1"/>
    </source>
</evidence>
<keyword evidence="4" id="KW-1185">Reference proteome</keyword>
<gene>
    <name evidence="3" type="ORF">OL599_06550</name>
</gene>
<reference evidence="3" key="2">
    <citation type="submission" date="2022-10" db="EMBL/GenBank/DDBJ databases">
        <authorList>
            <person name="Trinh H.N."/>
        </authorList>
    </citation>
    <scope>NUCLEOTIDE SEQUENCE</scope>
    <source>
        <strain evidence="3">RN2-1</strain>
    </source>
</reference>
<proteinExistence type="predicted"/>
<dbReference type="AlphaFoldDB" id="A0AA41YPQ9"/>
<dbReference type="GO" id="GO:0030288">
    <property type="term" value="C:outer membrane-bounded periplasmic space"/>
    <property type="evidence" value="ECO:0007669"/>
    <property type="project" value="TreeGrafter"/>
</dbReference>
<dbReference type="GO" id="GO:0015888">
    <property type="term" value="P:thiamine transport"/>
    <property type="evidence" value="ECO:0007669"/>
    <property type="project" value="TreeGrafter"/>
</dbReference>
<feature type="chain" id="PRO_5041454329" evidence="2">
    <location>
        <begin position="31"/>
        <end position="346"/>
    </location>
</feature>
<evidence type="ECO:0000256" key="1">
    <source>
        <dbReference type="ARBA" id="ARBA00022729"/>
    </source>
</evidence>
<name>A0AA41YPQ9_9PROT</name>
<organism evidence="3 4">
    <name type="scientific">Limobrevibacterium gyesilva</name>
    <dbReference type="NCBI Taxonomy" id="2991712"/>
    <lineage>
        <taxon>Bacteria</taxon>
        <taxon>Pseudomonadati</taxon>
        <taxon>Pseudomonadota</taxon>
        <taxon>Alphaproteobacteria</taxon>
        <taxon>Acetobacterales</taxon>
        <taxon>Acetobacteraceae</taxon>
        <taxon>Limobrevibacterium</taxon>
    </lineage>
</organism>
<dbReference type="GO" id="GO:0030976">
    <property type="term" value="F:thiamine pyrophosphate binding"/>
    <property type="evidence" value="ECO:0007669"/>
    <property type="project" value="TreeGrafter"/>
</dbReference>
<feature type="signal peptide" evidence="2">
    <location>
        <begin position="1"/>
        <end position="30"/>
    </location>
</feature>
<dbReference type="InterPro" id="IPR006311">
    <property type="entry name" value="TAT_signal"/>
</dbReference>
<accession>A0AA41YPQ9</accession>
<dbReference type="Proteomes" id="UP001165679">
    <property type="component" value="Unassembled WGS sequence"/>
</dbReference>
<dbReference type="Gene3D" id="3.40.190.10">
    <property type="entry name" value="Periplasmic binding protein-like II"/>
    <property type="match status" value="2"/>
</dbReference>
<keyword evidence="1 2" id="KW-0732">Signal</keyword>
<reference evidence="3" key="1">
    <citation type="submission" date="2022-09" db="EMBL/GenBank/DDBJ databases">
        <title>Rhodovastum sp. nov. RN2-1 isolated from soil in Seongnam, South Korea.</title>
        <authorList>
            <person name="Le N.T."/>
        </authorList>
    </citation>
    <scope>NUCLEOTIDE SEQUENCE</scope>
    <source>
        <strain evidence="3">RN2-1</strain>
    </source>
</reference>
<dbReference type="RefSeq" id="WP_264712860.1">
    <property type="nucleotide sequence ID" value="NZ_JAPDNT010000003.1"/>
</dbReference>
<dbReference type="PROSITE" id="PS51318">
    <property type="entry name" value="TAT"/>
    <property type="match status" value="1"/>
</dbReference>